<name>A0A565AUM6_9BRAS</name>
<dbReference type="InterPro" id="IPR007991">
    <property type="entry name" value="RNA_pol_I_trans_ini_fac_RRN3"/>
</dbReference>
<dbReference type="PANTHER" id="PTHR12790">
    <property type="entry name" value="TRANSCRIPTION INITIATION FACTOR IA RRN3"/>
    <property type="match status" value="1"/>
</dbReference>
<proteinExistence type="inferred from homology"/>
<protein>
    <submittedName>
        <fullName evidence="2">Uncharacterized protein</fullName>
    </submittedName>
</protein>
<reference evidence="2" key="1">
    <citation type="submission" date="2019-07" db="EMBL/GenBank/DDBJ databases">
        <authorList>
            <person name="Dittberner H."/>
        </authorList>
    </citation>
    <scope>NUCLEOTIDE SEQUENCE [LARGE SCALE GENOMIC DNA]</scope>
</reference>
<dbReference type="GO" id="GO:0005634">
    <property type="term" value="C:nucleus"/>
    <property type="evidence" value="ECO:0007669"/>
    <property type="project" value="TreeGrafter"/>
</dbReference>
<gene>
    <name evidence="2" type="ORF">ANE_LOCUS3553</name>
</gene>
<dbReference type="Proteomes" id="UP000489600">
    <property type="component" value="Unassembled WGS sequence"/>
</dbReference>
<dbReference type="GO" id="GO:0001181">
    <property type="term" value="F:RNA polymerase I general transcription initiation factor activity"/>
    <property type="evidence" value="ECO:0007669"/>
    <property type="project" value="InterPro"/>
</dbReference>
<organism evidence="2 3">
    <name type="scientific">Arabis nemorensis</name>
    <dbReference type="NCBI Taxonomy" id="586526"/>
    <lineage>
        <taxon>Eukaryota</taxon>
        <taxon>Viridiplantae</taxon>
        <taxon>Streptophyta</taxon>
        <taxon>Embryophyta</taxon>
        <taxon>Tracheophyta</taxon>
        <taxon>Spermatophyta</taxon>
        <taxon>Magnoliopsida</taxon>
        <taxon>eudicotyledons</taxon>
        <taxon>Gunneridae</taxon>
        <taxon>Pentapetalae</taxon>
        <taxon>rosids</taxon>
        <taxon>malvids</taxon>
        <taxon>Brassicales</taxon>
        <taxon>Brassicaceae</taxon>
        <taxon>Arabideae</taxon>
        <taxon>Arabis</taxon>
    </lineage>
</organism>
<dbReference type="PANTHER" id="PTHR12790:SF0">
    <property type="entry name" value="RNA POLYMERASE I-SPECIFIC TRANSCRIPTION INITIATION FACTOR RRN3-RELATED"/>
    <property type="match status" value="1"/>
</dbReference>
<dbReference type="OrthoDB" id="26970at2759"/>
<evidence type="ECO:0000256" key="1">
    <source>
        <dbReference type="ARBA" id="ARBA00010098"/>
    </source>
</evidence>
<accession>A0A565AUM6</accession>
<dbReference type="AlphaFoldDB" id="A0A565AUM6"/>
<dbReference type="Pfam" id="PF05327">
    <property type="entry name" value="RRN3"/>
    <property type="match status" value="1"/>
</dbReference>
<comment type="caution">
    <text evidence="2">The sequence shown here is derived from an EMBL/GenBank/DDBJ whole genome shotgun (WGS) entry which is preliminary data.</text>
</comment>
<dbReference type="GO" id="GO:0001042">
    <property type="term" value="F:RNA polymerase I core binding"/>
    <property type="evidence" value="ECO:0007669"/>
    <property type="project" value="TreeGrafter"/>
</dbReference>
<evidence type="ECO:0000313" key="3">
    <source>
        <dbReference type="Proteomes" id="UP000489600"/>
    </source>
</evidence>
<dbReference type="GO" id="GO:0006361">
    <property type="term" value="P:transcription initiation at RNA polymerase I promoter"/>
    <property type="evidence" value="ECO:0007669"/>
    <property type="project" value="InterPro"/>
</dbReference>
<comment type="similarity">
    <text evidence="1">Belongs to the RRN3 family.</text>
</comment>
<keyword evidence="3" id="KW-1185">Reference proteome</keyword>
<sequence>MRALEVVNVPFESSAMDNSGLSDTALVFFVRDALESAINGNSDHYTQIVGSMYLKEYSDTDAVAQLAVLLKCLSCSVACIDVFHHRDLLSSAATSGKYLDPCLNMLISNFIPPPFLTPLVLSRMGDKKRQVFSRVHAALQKISYLVPLAPSRLLPILVHKMPKIHAKEHLMVTYVDNLLKLENSSIGKVVGSVIITVVMERLRDLDLEIGSDDILQDDSSKGMFDMELEDAVDGTMNEWDEVGWKNEVSELLDNMMVKSFYHLESCRNAGRLDEVFEILFVSFENLILNTFKSKFSQFLMFYACSLDPENCGVKFATAYLASYLSPGKFLPVSFVASILKRLVDECAVYCRTCDDDVRPEAHQVFYSGCQVCLPSVVAEFLKQAKAGGLFIVSKAFIFDDLLESELSCAFGGFERLDTFFPFDPCLLKISNSHISPNFNYWSNVRPTYDEDDDDELCPEVIVNGDADSEEDSDDEEDLDYEMSITPKHSFMLETERLLKMPCRIRPSTSPESF</sequence>
<dbReference type="EMBL" id="CABITT030000001">
    <property type="protein sequence ID" value="VVA93108.1"/>
    <property type="molecule type" value="Genomic_DNA"/>
</dbReference>
<evidence type="ECO:0000313" key="2">
    <source>
        <dbReference type="EMBL" id="VVA93108.1"/>
    </source>
</evidence>